<gene>
    <name evidence="1" type="ORF">CIT40_13050</name>
</gene>
<dbReference type="KEGG" id="brq:CIT40_13050"/>
<organism evidence="1 2">
    <name type="scientific">Bradyrhizobium amphicarpaeae</name>
    <dbReference type="NCBI Taxonomy" id="1404768"/>
    <lineage>
        <taxon>Bacteria</taxon>
        <taxon>Pseudomonadati</taxon>
        <taxon>Pseudomonadota</taxon>
        <taxon>Alphaproteobacteria</taxon>
        <taxon>Hyphomicrobiales</taxon>
        <taxon>Nitrobacteraceae</taxon>
        <taxon>Bradyrhizobium</taxon>
    </lineage>
</organism>
<dbReference type="AlphaFoldDB" id="A0A2U8PSV4"/>
<evidence type="ECO:0000313" key="1">
    <source>
        <dbReference type="EMBL" id="AWM00869.1"/>
    </source>
</evidence>
<dbReference type="OrthoDB" id="8249806at2"/>
<evidence type="ECO:0000313" key="2">
    <source>
        <dbReference type="Proteomes" id="UP000215884"/>
    </source>
</evidence>
<dbReference type="Proteomes" id="UP000215884">
    <property type="component" value="Chromosome"/>
</dbReference>
<keyword evidence="2" id="KW-1185">Reference proteome</keyword>
<reference evidence="1 2" key="2">
    <citation type="journal article" date="2019" name="Int. J. Syst. Evol. Microbiol.">
        <title>Description and complete genome sequence of Bradyrhizobium amphicarpaeae sp. nov., harbouring photosystem and nitrogen-fixation genes.</title>
        <authorList>
            <person name="Bromfield E.S.P."/>
            <person name="Cloutier S."/>
            <person name="Nguyen H.D.T."/>
        </authorList>
    </citation>
    <scope>NUCLEOTIDE SEQUENCE [LARGE SCALE GENOMIC DNA]</scope>
    <source>
        <strain evidence="1 2">39S1MB</strain>
    </source>
</reference>
<dbReference type="RefSeq" id="WP_094896661.1">
    <property type="nucleotide sequence ID" value="NZ_CP029426.2"/>
</dbReference>
<sequence>MRRSIPKPIRNKLDLTDRAQTRLVRKRLSLSDAELAAIVERTGNSISAISKEAAKQRATALPKPADVPPAAVIASVTATEQAATDIPVTAPTS</sequence>
<name>A0A2U8PSV4_9BRAD</name>
<protein>
    <submittedName>
        <fullName evidence="1">DUF3606 domain-containing protein</fullName>
    </submittedName>
</protein>
<proteinExistence type="predicted"/>
<dbReference type="EMBL" id="CP029426">
    <property type="protein sequence ID" value="AWM00869.1"/>
    <property type="molecule type" value="Genomic_DNA"/>
</dbReference>
<reference evidence="1 2" key="1">
    <citation type="journal article" date="2017" name="Syst. Appl. Microbiol.">
        <title>Soybeans inoculated with root zone soils of Canadian native legumes harbour diverse and novel Bradyrhizobium spp. that possess agricultural potential.</title>
        <authorList>
            <person name="Bromfield E.S.P."/>
            <person name="Cloutier S."/>
            <person name="Tambong J.T."/>
            <person name="Tran Thi T.V."/>
        </authorList>
    </citation>
    <scope>NUCLEOTIDE SEQUENCE [LARGE SCALE GENOMIC DNA]</scope>
    <source>
        <strain evidence="1 2">39S1MB</strain>
    </source>
</reference>
<accession>A0A2U8PSV4</accession>